<feature type="domain" description="Calcineurin-like phosphoesterase" evidence="8">
    <location>
        <begin position="13"/>
        <end position="224"/>
    </location>
</feature>
<evidence type="ECO:0000256" key="3">
    <source>
        <dbReference type="ARBA" id="ARBA00013365"/>
    </source>
</evidence>
<evidence type="ECO:0000256" key="7">
    <source>
        <dbReference type="RuleBase" id="RU363069"/>
    </source>
</evidence>
<dbReference type="NCBIfam" id="TIGR00619">
    <property type="entry name" value="sbcd"/>
    <property type="match status" value="1"/>
</dbReference>
<dbReference type="InterPro" id="IPR050535">
    <property type="entry name" value="DNA_Repair-Maintenance_Comp"/>
</dbReference>
<dbReference type="AlphaFoldDB" id="A0A0R1TB16"/>
<dbReference type="InterPro" id="IPR004843">
    <property type="entry name" value="Calcineurin-like_PHP"/>
</dbReference>
<dbReference type="InterPro" id="IPR004593">
    <property type="entry name" value="SbcD"/>
</dbReference>
<accession>A0A0R1TB16</accession>
<keyword evidence="6 7" id="KW-0269">Exonuclease</keyword>
<dbReference type="PANTHER" id="PTHR30337">
    <property type="entry name" value="COMPONENT OF ATP-DEPENDENT DSDNA EXONUCLEASE"/>
    <property type="match status" value="1"/>
</dbReference>
<reference evidence="9 10" key="1">
    <citation type="journal article" date="2015" name="Genome Announc.">
        <title>Expanding the biotechnology potential of lactobacilli through comparative genomics of 213 strains and associated genera.</title>
        <authorList>
            <person name="Sun Z."/>
            <person name="Harris H.M."/>
            <person name="McCann A."/>
            <person name="Guo C."/>
            <person name="Argimon S."/>
            <person name="Zhang W."/>
            <person name="Yang X."/>
            <person name="Jeffery I.B."/>
            <person name="Cooney J.C."/>
            <person name="Kagawa T.F."/>
            <person name="Liu W."/>
            <person name="Song Y."/>
            <person name="Salvetti E."/>
            <person name="Wrobel A."/>
            <person name="Rasinkangas P."/>
            <person name="Parkhill J."/>
            <person name="Rea M.C."/>
            <person name="O'Sullivan O."/>
            <person name="Ritari J."/>
            <person name="Douillard F.P."/>
            <person name="Paul Ross R."/>
            <person name="Yang R."/>
            <person name="Briner A.E."/>
            <person name="Felis G.E."/>
            <person name="de Vos W.M."/>
            <person name="Barrangou R."/>
            <person name="Klaenhammer T.R."/>
            <person name="Caufield P.W."/>
            <person name="Cui Y."/>
            <person name="Zhang H."/>
            <person name="O'Toole P.W."/>
        </authorList>
    </citation>
    <scope>NUCLEOTIDE SEQUENCE [LARGE SCALE GENOMIC DNA]</scope>
    <source>
        <strain evidence="9 10">DSM 15833</strain>
    </source>
</reference>
<dbReference type="Proteomes" id="UP000051048">
    <property type="component" value="Unassembled WGS sequence"/>
</dbReference>
<dbReference type="InterPro" id="IPR041796">
    <property type="entry name" value="Mre11_N"/>
</dbReference>
<evidence type="ECO:0000313" key="9">
    <source>
        <dbReference type="EMBL" id="KRL75906.1"/>
    </source>
</evidence>
<gene>
    <name evidence="7" type="primary">sbcD</name>
    <name evidence="9" type="ORF">FC36_GL002007</name>
</gene>
<proteinExistence type="inferred from homology"/>
<dbReference type="EMBL" id="AZFH01000204">
    <property type="protein sequence ID" value="KRL75906.1"/>
    <property type="molecule type" value="Genomic_DNA"/>
</dbReference>
<dbReference type="GO" id="GO:0004519">
    <property type="term" value="F:endonuclease activity"/>
    <property type="evidence" value="ECO:0007669"/>
    <property type="project" value="UniProtKB-KW"/>
</dbReference>
<sequence>MLKKSIGKGGPKMKFLHTGDWHLGKKLGDFDLRQEQWDAFLKLVAIAKEEKVDAIVIAGDLYDSPRPNEDSVALLNRMLVQLNLEEKYPLLMINGNHDSAVRLNTGNQWYRLNHFYLNTRLEDAFDPVEIGDCQFFLVPYFKLAQAKNYFDKDYQDLAQAMQDVVACCQEKFVVGKKHVFVGHFFAAGSLRSDSETKVEVGGLGAVPVDLFASFDYVALGHIHKANALQMDKVKYSGSPLKFSASEAKDKKGVWIVDTNMDAPYFREIQPLNDLYQLKGTVAELTRAEKRQEIPVGSYVSVIMTDEKPVFDSYERLLACYPHMFNLQRQTPAFSSTGFEVVAGVGEMQPTELVQTFFSQVIGKDLEPADLALVEDCLQKVGKED</sequence>
<evidence type="ECO:0000313" key="10">
    <source>
        <dbReference type="Proteomes" id="UP000051048"/>
    </source>
</evidence>
<evidence type="ECO:0000259" key="8">
    <source>
        <dbReference type="Pfam" id="PF00149"/>
    </source>
</evidence>
<dbReference type="InterPro" id="IPR029052">
    <property type="entry name" value="Metallo-depent_PP-like"/>
</dbReference>
<dbReference type="STRING" id="1423740.FC36_GL002007"/>
<dbReference type="Gene3D" id="3.60.21.10">
    <property type="match status" value="1"/>
</dbReference>
<name>A0A0R1TB16_9LACO</name>
<dbReference type="SUPFAM" id="SSF56300">
    <property type="entry name" value="Metallo-dependent phosphatases"/>
    <property type="match status" value="1"/>
</dbReference>
<dbReference type="GO" id="GO:0006260">
    <property type="term" value="P:DNA replication"/>
    <property type="evidence" value="ECO:0007669"/>
    <property type="project" value="UniProtKB-KW"/>
</dbReference>
<evidence type="ECO:0000256" key="5">
    <source>
        <dbReference type="ARBA" id="ARBA00022801"/>
    </source>
</evidence>
<comment type="similarity">
    <text evidence="1 7">Belongs to the SbcD family.</text>
</comment>
<dbReference type="CDD" id="cd00840">
    <property type="entry name" value="MPP_Mre11_N"/>
    <property type="match status" value="1"/>
</dbReference>
<comment type="subunit">
    <text evidence="2 7">Heterodimer of SbcC and SbcD.</text>
</comment>
<comment type="caution">
    <text evidence="9">The sequence shown here is derived from an EMBL/GenBank/DDBJ whole genome shotgun (WGS) entry which is preliminary data.</text>
</comment>
<comment type="function">
    <text evidence="7">SbcCD cleaves DNA hairpin structures. These structures can inhibit DNA replication and are intermediates in certain DNA recombination reactions. The complex acts as a 3'-&gt;5' double strand exonuclease that can open hairpins. It also has a 5' single-strand endonuclease activity.</text>
</comment>
<keyword evidence="4 7" id="KW-0540">Nuclease</keyword>
<evidence type="ECO:0000256" key="6">
    <source>
        <dbReference type="ARBA" id="ARBA00022839"/>
    </source>
</evidence>
<keyword evidence="7" id="KW-0233">DNA recombination</keyword>
<keyword evidence="5 7" id="KW-0378">Hydrolase</keyword>
<evidence type="ECO:0000256" key="2">
    <source>
        <dbReference type="ARBA" id="ARBA00011322"/>
    </source>
</evidence>
<organism evidence="9 10">
    <name type="scientific">Ligilactobacillus equi DSM 15833 = JCM 10991</name>
    <dbReference type="NCBI Taxonomy" id="1423740"/>
    <lineage>
        <taxon>Bacteria</taxon>
        <taxon>Bacillati</taxon>
        <taxon>Bacillota</taxon>
        <taxon>Bacilli</taxon>
        <taxon>Lactobacillales</taxon>
        <taxon>Lactobacillaceae</taxon>
        <taxon>Ligilactobacillus</taxon>
    </lineage>
</organism>
<dbReference type="GO" id="GO:0008408">
    <property type="term" value="F:3'-5' exonuclease activity"/>
    <property type="evidence" value="ECO:0007669"/>
    <property type="project" value="InterPro"/>
</dbReference>
<evidence type="ECO:0000256" key="4">
    <source>
        <dbReference type="ARBA" id="ARBA00022722"/>
    </source>
</evidence>
<dbReference type="PATRIC" id="fig|1423740.3.peg.2174"/>
<dbReference type="PANTHER" id="PTHR30337:SF0">
    <property type="entry name" value="NUCLEASE SBCCD SUBUNIT D"/>
    <property type="match status" value="1"/>
</dbReference>
<protein>
    <recommendedName>
        <fullName evidence="3 7">Nuclease SbcCD subunit D</fullName>
    </recommendedName>
</protein>
<dbReference type="GO" id="GO:0006310">
    <property type="term" value="P:DNA recombination"/>
    <property type="evidence" value="ECO:0007669"/>
    <property type="project" value="UniProtKB-KW"/>
</dbReference>
<evidence type="ECO:0000256" key="1">
    <source>
        <dbReference type="ARBA" id="ARBA00010555"/>
    </source>
</evidence>
<keyword evidence="7" id="KW-0235">DNA replication</keyword>
<dbReference type="OrthoDB" id="9773856at2"/>
<keyword evidence="7" id="KW-0255">Endonuclease</keyword>
<dbReference type="Pfam" id="PF00149">
    <property type="entry name" value="Metallophos"/>
    <property type="match status" value="1"/>
</dbReference>